<feature type="transmembrane region" description="Helical" evidence="9">
    <location>
        <begin position="177"/>
        <end position="195"/>
    </location>
</feature>
<dbReference type="InterPro" id="IPR036640">
    <property type="entry name" value="ABC1_TM_sf"/>
</dbReference>
<keyword evidence="7 9" id="KW-1133">Transmembrane helix</keyword>
<sequence length="625" mass="71370">MTDIQAKMNLESSTIWRSVRQGVKLFSLVFGMNKTYMVSSIFLHILQGLMPVLTLIIMQNLLNSIVSFGTQGISLIMLQFGIFIVIHVLKSVVTMSQTFVEGTLESVLSKSLNLMIGKKSSSLGLADYENSEINDQLKRASQEASYRPYQLYTQMAGILSSMVTMVSSATLILLWKWWVVIILFGISLVSVYSIFKLNKEQFEIYMNRTPLYRESWYMTYLLTNDRAVKEVKIFNMSSYLLKRYEDLLQRFFVEDRRILGKRVTITFMYSLLELAVLLGVVWVAIRETFEKKILVGSLYGYIQAIMLTQSQMQALIQGIVQFSQNNLYMEQLFLFLQLPTSDPVRQQKEQALPINRKKNEDFCIEQICIEGVSFTYSGKTVPSIRDIHLTVNRGQTIAIVGKNGSGKSTLMKVLMQLYSNYEGVFKINGLPVQDYDLHQVQDKIGVVFQDFMHYEMSARHNIGFGSLERLEKDEELIQAARYAAIDQIITELPQGLDTQLGKWFEDGFQLSGGQWQRIAIARAFLRQADIYILDEPSSFLDPVAERDLLKLFLELMKDSIGIFITHRISSARLADKIVVMDNGGIVEQGTHRELMLLDGLYAEMYNIQASSFNDEEALAETGGRV</sequence>
<feature type="transmembrane region" description="Helical" evidence="9">
    <location>
        <begin position="41"/>
        <end position="62"/>
    </location>
</feature>
<keyword evidence="3" id="KW-1003">Cell membrane</keyword>
<protein>
    <submittedName>
        <fullName evidence="12">PaeT</fullName>
    </submittedName>
</protein>
<evidence type="ECO:0000256" key="2">
    <source>
        <dbReference type="ARBA" id="ARBA00022448"/>
    </source>
</evidence>
<dbReference type="InterPro" id="IPR017871">
    <property type="entry name" value="ABC_transporter-like_CS"/>
</dbReference>
<dbReference type="PATRIC" id="fig|1406.51.peg.3132"/>
<dbReference type="PANTHER" id="PTHR43394">
    <property type="entry name" value="ATP-DEPENDENT PERMEASE MDL1, MITOCHONDRIAL"/>
    <property type="match status" value="1"/>
</dbReference>
<dbReference type="InterPro" id="IPR011527">
    <property type="entry name" value="ABC1_TM_dom"/>
</dbReference>
<keyword evidence="8 9" id="KW-0472">Membrane</keyword>
<dbReference type="PROSITE" id="PS00211">
    <property type="entry name" value="ABC_TRANSPORTER_1"/>
    <property type="match status" value="1"/>
</dbReference>
<dbReference type="FunFam" id="3.40.50.300:FF:000221">
    <property type="entry name" value="Multidrug ABC transporter ATP-binding protein"/>
    <property type="match status" value="1"/>
</dbReference>
<dbReference type="Pfam" id="PF00005">
    <property type="entry name" value="ABC_tran"/>
    <property type="match status" value="1"/>
</dbReference>
<keyword evidence="5" id="KW-0547">Nucleotide-binding</keyword>
<feature type="domain" description="ABC transporter" evidence="10">
    <location>
        <begin position="367"/>
        <end position="607"/>
    </location>
</feature>
<organism evidence="12">
    <name type="scientific">Paenibacillus polymyxa</name>
    <name type="common">Bacillus polymyxa</name>
    <dbReference type="NCBI Taxonomy" id="1406"/>
    <lineage>
        <taxon>Bacteria</taxon>
        <taxon>Bacillati</taxon>
        <taxon>Bacillota</taxon>
        <taxon>Bacilli</taxon>
        <taxon>Bacillales</taxon>
        <taxon>Paenibacillaceae</taxon>
        <taxon>Paenibacillus</taxon>
    </lineage>
</organism>
<feature type="domain" description="ABC transmembrane type-1" evidence="11">
    <location>
        <begin position="40"/>
        <end position="324"/>
    </location>
</feature>
<evidence type="ECO:0000256" key="6">
    <source>
        <dbReference type="ARBA" id="ARBA00022840"/>
    </source>
</evidence>
<evidence type="ECO:0000259" key="10">
    <source>
        <dbReference type="PROSITE" id="PS50893"/>
    </source>
</evidence>
<dbReference type="SUPFAM" id="SSF90123">
    <property type="entry name" value="ABC transporter transmembrane region"/>
    <property type="match status" value="1"/>
</dbReference>
<dbReference type="PROSITE" id="PS50893">
    <property type="entry name" value="ABC_TRANSPORTER_2"/>
    <property type="match status" value="1"/>
</dbReference>
<dbReference type="GO" id="GO:0016887">
    <property type="term" value="F:ATP hydrolysis activity"/>
    <property type="evidence" value="ECO:0007669"/>
    <property type="project" value="InterPro"/>
</dbReference>
<reference evidence="12" key="1">
    <citation type="journal article" date="2012" name="J. Am. Chem. Soc.">
        <title>Structural Characterization of the Highly Cyclized Lantibiotic Paenicidin A via a Partial Desulfurization/Reduction Strategy.</title>
        <authorList>
            <person name="Lohans C.T."/>
            <person name="Huang Z."/>
            <person name="van Belkum M.J."/>
            <person name="Giroud M."/>
            <person name="Sit C.S."/>
            <person name="Steels E.M."/>
            <person name="Zheng J."/>
            <person name="Whittal R.M."/>
            <person name="McMullen L.M."/>
            <person name="Vederas J.C."/>
        </authorList>
    </citation>
    <scope>NUCLEOTIDE SEQUENCE</scope>
    <source>
        <strain evidence="12">NRRL B-30509</strain>
    </source>
</reference>
<evidence type="ECO:0000256" key="5">
    <source>
        <dbReference type="ARBA" id="ARBA00022741"/>
    </source>
</evidence>
<evidence type="ECO:0000256" key="1">
    <source>
        <dbReference type="ARBA" id="ARBA00004651"/>
    </source>
</evidence>
<reference evidence="12" key="2">
    <citation type="submission" date="2013-01" db="EMBL/GenBank/DDBJ databases">
        <authorList>
            <person name="Lohans C.T."/>
            <person name="Huang Z."/>
            <person name="van Belkum M.J."/>
            <person name="Giroud M."/>
            <person name="Sit C.S."/>
            <person name="Steels E.M."/>
            <person name="Zheng J."/>
            <person name="Whittal R.M."/>
            <person name="McMullen L.M."/>
            <person name="Vederas J.C."/>
        </authorList>
    </citation>
    <scope>NUCLEOTIDE SEQUENCE</scope>
    <source>
        <strain evidence="12">NRRL B-30509</strain>
    </source>
</reference>
<evidence type="ECO:0000313" key="12">
    <source>
        <dbReference type="EMBL" id="AFW17836.1"/>
    </source>
</evidence>
<feature type="transmembrane region" description="Helical" evidence="9">
    <location>
        <begin position="266"/>
        <end position="285"/>
    </location>
</feature>
<feature type="transmembrane region" description="Helical" evidence="9">
    <location>
        <begin position="151"/>
        <end position="171"/>
    </location>
</feature>
<dbReference type="InterPro" id="IPR003439">
    <property type="entry name" value="ABC_transporter-like_ATP-bd"/>
</dbReference>
<dbReference type="InterPro" id="IPR003593">
    <property type="entry name" value="AAA+_ATPase"/>
</dbReference>
<dbReference type="SUPFAM" id="SSF52540">
    <property type="entry name" value="P-loop containing nucleoside triphosphate hydrolases"/>
    <property type="match status" value="1"/>
</dbReference>
<evidence type="ECO:0000256" key="7">
    <source>
        <dbReference type="ARBA" id="ARBA00022989"/>
    </source>
</evidence>
<keyword evidence="2" id="KW-0813">Transport</keyword>
<evidence type="ECO:0000256" key="4">
    <source>
        <dbReference type="ARBA" id="ARBA00022692"/>
    </source>
</evidence>
<proteinExistence type="predicted"/>
<dbReference type="InterPro" id="IPR027417">
    <property type="entry name" value="P-loop_NTPase"/>
</dbReference>
<dbReference type="RefSeq" id="WP_052833344.1">
    <property type="nucleotide sequence ID" value="NZ_CP097771.1"/>
</dbReference>
<dbReference type="InterPro" id="IPR039421">
    <property type="entry name" value="Type_1_exporter"/>
</dbReference>
<evidence type="ECO:0000256" key="9">
    <source>
        <dbReference type="SAM" id="Phobius"/>
    </source>
</evidence>
<name>K7U6S3_PAEPO</name>
<accession>K7U6S3</accession>
<dbReference type="Gene3D" id="3.40.50.300">
    <property type="entry name" value="P-loop containing nucleotide triphosphate hydrolases"/>
    <property type="match status" value="1"/>
</dbReference>
<dbReference type="Gene3D" id="1.20.1560.10">
    <property type="entry name" value="ABC transporter type 1, transmembrane domain"/>
    <property type="match status" value="1"/>
</dbReference>
<dbReference type="AlphaFoldDB" id="K7U6S3"/>
<feature type="transmembrane region" description="Helical" evidence="9">
    <location>
        <begin position="68"/>
        <end position="89"/>
    </location>
</feature>
<keyword evidence="4 9" id="KW-0812">Transmembrane</keyword>
<evidence type="ECO:0000256" key="8">
    <source>
        <dbReference type="ARBA" id="ARBA00023136"/>
    </source>
</evidence>
<dbReference type="PANTHER" id="PTHR43394:SF1">
    <property type="entry name" value="ATP-BINDING CASSETTE SUB-FAMILY B MEMBER 10, MITOCHONDRIAL"/>
    <property type="match status" value="1"/>
</dbReference>
<evidence type="ECO:0000256" key="3">
    <source>
        <dbReference type="ARBA" id="ARBA00022475"/>
    </source>
</evidence>
<dbReference type="PROSITE" id="PS50929">
    <property type="entry name" value="ABC_TM1F"/>
    <property type="match status" value="1"/>
</dbReference>
<dbReference type="GO" id="GO:0005524">
    <property type="term" value="F:ATP binding"/>
    <property type="evidence" value="ECO:0007669"/>
    <property type="project" value="UniProtKB-KW"/>
</dbReference>
<evidence type="ECO:0000259" key="11">
    <source>
        <dbReference type="PROSITE" id="PS50929"/>
    </source>
</evidence>
<dbReference type="SMART" id="SM00382">
    <property type="entry name" value="AAA"/>
    <property type="match status" value="1"/>
</dbReference>
<dbReference type="GO" id="GO:0005886">
    <property type="term" value="C:plasma membrane"/>
    <property type="evidence" value="ECO:0007669"/>
    <property type="project" value="UniProtKB-SubCell"/>
</dbReference>
<dbReference type="GO" id="GO:0015421">
    <property type="term" value="F:ABC-type oligopeptide transporter activity"/>
    <property type="evidence" value="ECO:0007669"/>
    <property type="project" value="TreeGrafter"/>
</dbReference>
<keyword evidence="6" id="KW-0067">ATP-binding</keyword>
<comment type="subcellular location">
    <subcellularLocation>
        <location evidence="1">Cell membrane</location>
        <topology evidence="1">Multi-pass membrane protein</topology>
    </subcellularLocation>
</comment>
<gene>
    <name evidence="12" type="primary">paeT</name>
</gene>
<dbReference type="EMBL" id="JX679672">
    <property type="protein sequence ID" value="AFW17836.1"/>
    <property type="molecule type" value="Genomic_DNA"/>
</dbReference>